<accession>A0A848LVV2</accession>
<sequence>MSLKRQRKALHRGAATVEFALAVPLLVSLLMFSMYLTELVRAKLKLLEMARYATWEMTSYTLSDFAKAEHDAAFEDAKKEAMEELQERFKDMDSVEDNAPAGTFIARYSNIQAEITNKEIPFIEAGLALGNSSEGFASSILGAVNGGANGLLGFWRFNTKGWVDTRVGMRFDNAILPRSYLDESGGQGGFFKQNMFGGRDLNSLQLNAHHSMYANGWNLPDGSDAVLKGRRSGAHTGGDDPHGLYQQVNRMTFMGVKDRIEGSPLGGVLDFFKAFSPAFLGTFVVSKNYGLPGDLNCAGVNSYPAAASHGLQDQMSNDKELLDYDRPQCFDTAPFRDQQLTKAQYIKIFEARGEHFMGCKNPQAEDPSAETSTDATQGDKNTEVVNCQ</sequence>
<evidence type="ECO:0000256" key="1">
    <source>
        <dbReference type="SAM" id="MobiDB-lite"/>
    </source>
</evidence>
<keyword evidence="2" id="KW-0812">Transmembrane</keyword>
<evidence type="ECO:0000313" key="4">
    <source>
        <dbReference type="Proteomes" id="UP000518300"/>
    </source>
</evidence>
<dbReference type="Proteomes" id="UP000518300">
    <property type="component" value="Unassembled WGS sequence"/>
</dbReference>
<reference evidence="3 4" key="1">
    <citation type="submission" date="2020-04" db="EMBL/GenBank/DDBJ databases">
        <title>Draft genome of Pyxidicoccus fallax type strain.</title>
        <authorList>
            <person name="Whitworth D.E."/>
        </authorList>
    </citation>
    <scope>NUCLEOTIDE SEQUENCE [LARGE SCALE GENOMIC DNA]</scope>
    <source>
        <strain evidence="3 4">DSM 14698</strain>
    </source>
</reference>
<name>A0A848LVV2_9BACT</name>
<dbReference type="AlphaFoldDB" id="A0A848LVV2"/>
<feature type="transmembrane region" description="Helical" evidence="2">
    <location>
        <begin position="12"/>
        <end position="36"/>
    </location>
</feature>
<feature type="region of interest" description="Disordered" evidence="1">
    <location>
        <begin position="358"/>
        <end position="388"/>
    </location>
</feature>
<keyword evidence="4" id="KW-1185">Reference proteome</keyword>
<organism evidence="3 4">
    <name type="scientific">Pyxidicoccus fallax</name>
    <dbReference type="NCBI Taxonomy" id="394095"/>
    <lineage>
        <taxon>Bacteria</taxon>
        <taxon>Pseudomonadati</taxon>
        <taxon>Myxococcota</taxon>
        <taxon>Myxococcia</taxon>
        <taxon>Myxococcales</taxon>
        <taxon>Cystobacterineae</taxon>
        <taxon>Myxococcaceae</taxon>
        <taxon>Pyxidicoccus</taxon>
    </lineage>
</organism>
<evidence type="ECO:0000256" key="2">
    <source>
        <dbReference type="SAM" id="Phobius"/>
    </source>
</evidence>
<dbReference type="EMBL" id="JABBJJ010000349">
    <property type="protein sequence ID" value="NMO21750.1"/>
    <property type="molecule type" value="Genomic_DNA"/>
</dbReference>
<dbReference type="RefSeq" id="WP_169350926.1">
    <property type="nucleotide sequence ID" value="NZ_JABBJJ010000349.1"/>
</dbReference>
<keyword evidence="2" id="KW-0472">Membrane</keyword>
<feature type="compositionally biased region" description="Polar residues" evidence="1">
    <location>
        <begin position="369"/>
        <end position="388"/>
    </location>
</feature>
<comment type="caution">
    <text evidence="3">The sequence shown here is derived from an EMBL/GenBank/DDBJ whole genome shotgun (WGS) entry which is preliminary data.</text>
</comment>
<evidence type="ECO:0000313" key="3">
    <source>
        <dbReference type="EMBL" id="NMO21750.1"/>
    </source>
</evidence>
<gene>
    <name evidence="3" type="ORF">HG543_43910</name>
</gene>
<protein>
    <submittedName>
        <fullName evidence="3">Pilus assembly protein</fullName>
    </submittedName>
</protein>
<keyword evidence="2" id="KW-1133">Transmembrane helix</keyword>
<proteinExistence type="predicted"/>